<dbReference type="EMBL" id="JAMZIH010005361">
    <property type="protein sequence ID" value="KAJ1675326.1"/>
    <property type="molecule type" value="Genomic_DNA"/>
</dbReference>
<gene>
    <name evidence="1" type="ORF">EV182_001487</name>
</gene>
<name>A0ACC1HJ32_9FUNG</name>
<evidence type="ECO:0000313" key="1">
    <source>
        <dbReference type="EMBL" id="KAJ1675326.1"/>
    </source>
</evidence>
<keyword evidence="2" id="KW-1185">Reference proteome</keyword>
<sequence length="177" mass="19148">MIQSDTGASLHDQSQQALLAAINHIQSHLQDLVSAVVQGSSDPNRHRSRQSSLSLHSAAEYGNYYTGGSRTGSSISLVDTESTPLSPPPASGNDLSSSSRLEQRLDISQDLSLLVSALERIHITLSSPQFVGSVDGSEDNNNDDYHSRRSDATGQDAHRFDNTMTIHGPKFSHDYNT</sequence>
<proteinExistence type="predicted"/>
<protein>
    <submittedName>
        <fullName evidence="1">Uncharacterized protein</fullName>
    </submittedName>
</protein>
<organism evidence="1 2">
    <name type="scientific">Spiromyces aspiralis</name>
    <dbReference type="NCBI Taxonomy" id="68401"/>
    <lineage>
        <taxon>Eukaryota</taxon>
        <taxon>Fungi</taxon>
        <taxon>Fungi incertae sedis</taxon>
        <taxon>Zoopagomycota</taxon>
        <taxon>Kickxellomycotina</taxon>
        <taxon>Kickxellomycetes</taxon>
        <taxon>Kickxellales</taxon>
        <taxon>Kickxellaceae</taxon>
        <taxon>Spiromyces</taxon>
    </lineage>
</organism>
<reference evidence="1" key="1">
    <citation type="submission" date="2022-06" db="EMBL/GenBank/DDBJ databases">
        <title>Phylogenomic reconstructions and comparative analyses of Kickxellomycotina fungi.</title>
        <authorList>
            <person name="Reynolds N.K."/>
            <person name="Stajich J.E."/>
            <person name="Barry K."/>
            <person name="Grigoriev I.V."/>
            <person name="Crous P."/>
            <person name="Smith M.E."/>
        </authorList>
    </citation>
    <scope>NUCLEOTIDE SEQUENCE</scope>
    <source>
        <strain evidence="1">RSA 2271</strain>
    </source>
</reference>
<dbReference type="Proteomes" id="UP001145114">
    <property type="component" value="Unassembled WGS sequence"/>
</dbReference>
<accession>A0ACC1HJ32</accession>
<evidence type="ECO:0000313" key="2">
    <source>
        <dbReference type="Proteomes" id="UP001145114"/>
    </source>
</evidence>
<comment type="caution">
    <text evidence="1">The sequence shown here is derived from an EMBL/GenBank/DDBJ whole genome shotgun (WGS) entry which is preliminary data.</text>
</comment>